<dbReference type="EMBL" id="JACHBG010000009">
    <property type="protein sequence ID" value="MBB6486602.1"/>
    <property type="molecule type" value="Genomic_DNA"/>
</dbReference>
<protein>
    <submittedName>
        <fullName evidence="1">Uncharacterized protein</fullName>
    </submittedName>
</protein>
<accession>A0A7X0IV56</accession>
<gene>
    <name evidence="1" type="ORF">GGD46_003901</name>
</gene>
<proteinExistence type="predicted"/>
<dbReference type="Proteomes" id="UP000565576">
    <property type="component" value="Unassembled WGS sequence"/>
</dbReference>
<dbReference type="RefSeq" id="WP_184706731.1">
    <property type="nucleotide sequence ID" value="NZ_JACHBG010000009.1"/>
</dbReference>
<comment type="caution">
    <text evidence="1">The sequence shown here is derived from an EMBL/GenBank/DDBJ whole genome shotgun (WGS) entry which is preliminary data.</text>
</comment>
<reference evidence="1 2" key="1">
    <citation type="submission" date="2020-08" db="EMBL/GenBank/DDBJ databases">
        <title>Genomic Encyclopedia of Type Strains, Phase IV (KMG-V): Genome sequencing to study the core and pangenomes of soil and plant-associated prokaryotes.</title>
        <authorList>
            <person name="Whitman W."/>
        </authorList>
    </citation>
    <scope>NUCLEOTIDE SEQUENCE [LARGE SCALE GENOMIC DNA]</scope>
    <source>
        <strain evidence="1 2">SEMIA 4060</strain>
    </source>
</reference>
<sequence length="66" mass="7426">MAEFKFEKAPQASDAADISGECQRQLQPVVKEIVQAAVAAGWNQKDILLAMIDVAWDLYENHRDDH</sequence>
<evidence type="ECO:0000313" key="2">
    <source>
        <dbReference type="Proteomes" id="UP000565576"/>
    </source>
</evidence>
<organism evidence="1 2">
    <name type="scientific">Rhizobium lusitanum</name>
    <dbReference type="NCBI Taxonomy" id="293958"/>
    <lineage>
        <taxon>Bacteria</taxon>
        <taxon>Pseudomonadati</taxon>
        <taxon>Pseudomonadota</taxon>
        <taxon>Alphaproteobacteria</taxon>
        <taxon>Hyphomicrobiales</taxon>
        <taxon>Rhizobiaceae</taxon>
        <taxon>Rhizobium/Agrobacterium group</taxon>
        <taxon>Rhizobium</taxon>
    </lineage>
</organism>
<name>A0A7X0IV56_9HYPH</name>
<evidence type="ECO:0000313" key="1">
    <source>
        <dbReference type="EMBL" id="MBB6486602.1"/>
    </source>
</evidence>
<dbReference type="AlphaFoldDB" id="A0A7X0IV56"/>